<evidence type="ECO:0000259" key="1">
    <source>
        <dbReference type="PROSITE" id="PS50878"/>
    </source>
</evidence>
<dbReference type="Pfam" id="PF13966">
    <property type="entry name" value="zf-RVT"/>
    <property type="match status" value="1"/>
</dbReference>
<dbReference type="InterPro" id="IPR026960">
    <property type="entry name" value="RVT-Znf"/>
</dbReference>
<organism evidence="2 3">
    <name type="scientific">Rhynchospora tenuis</name>
    <dbReference type="NCBI Taxonomy" id="198213"/>
    <lineage>
        <taxon>Eukaryota</taxon>
        <taxon>Viridiplantae</taxon>
        <taxon>Streptophyta</taxon>
        <taxon>Embryophyta</taxon>
        <taxon>Tracheophyta</taxon>
        <taxon>Spermatophyta</taxon>
        <taxon>Magnoliopsida</taxon>
        <taxon>Liliopsida</taxon>
        <taxon>Poales</taxon>
        <taxon>Cyperaceae</taxon>
        <taxon>Cyperoideae</taxon>
        <taxon>Rhynchosporeae</taxon>
        <taxon>Rhynchospora</taxon>
    </lineage>
</organism>
<evidence type="ECO:0000313" key="2">
    <source>
        <dbReference type="EMBL" id="KAJ3686311.1"/>
    </source>
</evidence>
<dbReference type="InterPro" id="IPR043502">
    <property type="entry name" value="DNA/RNA_pol_sf"/>
</dbReference>
<protein>
    <recommendedName>
        <fullName evidence="1">Reverse transcriptase domain-containing protein</fullName>
    </recommendedName>
</protein>
<dbReference type="SUPFAM" id="SSF56672">
    <property type="entry name" value="DNA/RNA polymerases"/>
    <property type="match status" value="1"/>
</dbReference>
<reference evidence="2 3" key="1">
    <citation type="journal article" date="2022" name="Cell">
        <title>Repeat-based holocentromeres influence genome architecture and karyotype evolution.</title>
        <authorList>
            <person name="Hofstatter P.G."/>
            <person name="Thangavel G."/>
            <person name="Lux T."/>
            <person name="Neumann P."/>
            <person name="Vondrak T."/>
            <person name="Novak P."/>
            <person name="Zhang M."/>
            <person name="Costa L."/>
            <person name="Castellani M."/>
            <person name="Scott A."/>
            <person name="Toegelov H."/>
            <person name="Fuchs J."/>
            <person name="Mata-Sucre Y."/>
            <person name="Dias Y."/>
            <person name="Vanzela A.L.L."/>
            <person name="Huettel B."/>
            <person name="Almeida C.C.S."/>
            <person name="Simkova H."/>
            <person name="Souza G."/>
            <person name="Pedrosa-Harand A."/>
            <person name="Macas J."/>
            <person name="Mayer K.F.X."/>
            <person name="Houben A."/>
            <person name="Marques A."/>
        </authorList>
    </citation>
    <scope>NUCLEOTIDE SEQUENCE [LARGE SCALE GENOMIC DNA]</scope>
    <source>
        <strain evidence="2">RhyTen1mFocal</strain>
    </source>
</reference>
<dbReference type="PROSITE" id="PS50878">
    <property type="entry name" value="RT_POL"/>
    <property type="match status" value="1"/>
</dbReference>
<dbReference type="Gene3D" id="3.60.10.10">
    <property type="entry name" value="Endonuclease/exonuclease/phosphatase"/>
    <property type="match status" value="1"/>
</dbReference>
<dbReference type="Pfam" id="PF00078">
    <property type="entry name" value="RVT_1"/>
    <property type="match status" value="1"/>
</dbReference>
<dbReference type="PANTHER" id="PTHR33116:SF78">
    <property type="entry name" value="OS12G0587133 PROTEIN"/>
    <property type="match status" value="1"/>
</dbReference>
<feature type="domain" description="Reverse transcriptase" evidence="1">
    <location>
        <begin position="318"/>
        <end position="594"/>
    </location>
</feature>
<keyword evidence="3" id="KW-1185">Reference proteome</keyword>
<dbReference type="EMBL" id="JAMRDG010000002">
    <property type="protein sequence ID" value="KAJ3686311.1"/>
    <property type="molecule type" value="Genomic_DNA"/>
</dbReference>
<dbReference type="InterPro" id="IPR036691">
    <property type="entry name" value="Endo/exonu/phosph_ase_sf"/>
</dbReference>
<proteinExistence type="predicted"/>
<sequence length="1015" mass="116177">MDLFNNFISTLQLFDVPLDNRAFTWSNKQPVPILSRLDRVLLTPHWLASFPKISLKALPVVVSDHCPILLHCGNFQTVKAPFRIERFWFGHKDFANIVSNVWTSNSLCNNLPGFESKTKQLHAALRSWHRNRFSSPALSLKNANTFILCFDQIEERRALTPLEIRIRIMLREQAHFLANVLEIKWHQRARTKWLSSGDRNTSYFHAVATTKKKLKYISEIKLQDKVISDSTEILQAFTSFYTQLLGTHEEVLPLNCETLYSGEPALHDLAAPFTEREIRRAVLGLANNKASGPDGLPNEFAKLQWDVLKLDLLEIFNSLHEGTLSLENHNLAHIVLIPKGENPTDLSSFRPISILNYLPKLISKVLANRLANFISTLISNEQTGFVKGRLISENFNTARELIGHISKSKVEAVMFKLDFYKAFDSVSWSFLFNVLHARGFPAIFISWIKLVLSSSRSSILLNGQVGVPFEHKRGLRQGDPLSPFLFLLAVDVLSRMITAASLSVPYTISSRFLSPFFLLQYADDTMLFSTVKGTAIHTLQLVLHIFSKVSGLKINLSKSAFVPFNLQQNTVRDIEVMLNCKPTTLPISYLGLPLTAKKPDRAAYQMLIDKIRNKLATWKSGFISRAGRVVLVKAVLSAVPIYFMSVFKLPIWVVKAIDRIRRDFIWGGAQGRGGKLHLISWDLLCQPNSIGGLGLSNIITQNNSLLLRWIWRLYDAPDSLWTRVTSILYSKQDQCIPPLLWNAEGSFFWKELRRLRYLFQLSTNATIANGATISFWYDDWMGKRLAYFLPGHTKPTKPLLLLQQARSDWFGCFQTPHNFQIQQARDFISQLNMEGEGDRLRWRWSSSGEFSVSSVYKALTTAGKTRFKVEMIWKIKVPPSIKLFLFFLAHDKLSTQENLLKRHLFIPIGCKLCQNPAVETAEHLFFKCPMAVQLFTDLTRIWGSLQLRTGTSLLDTLQCSFQRIGKENFTAVIFATALYALWIERNNRIFRDKTRSMFQIKEWVITEARSYFKHS</sequence>
<dbReference type="Proteomes" id="UP001210211">
    <property type="component" value="Unassembled WGS sequence"/>
</dbReference>
<dbReference type="AlphaFoldDB" id="A0AAD6EIL1"/>
<dbReference type="CDD" id="cd01650">
    <property type="entry name" value="RT_nLTR_like"/>
    <property type="match status" value="1"/>
</dbReference>
<accession>A0AAD6EIL1</accession>
<name>A0AAD6EIL1_9POAL</name>
<comment type="caution">
    <text evidence="2">The sequence shown here is derived from an EMBL/GenBank/DDBJ whole genome shotgun (WGS) entry which is preliminary data.</text>
</comment>
<dbReference type="PANTHER" id="PTHR33116">
    <property type="entry name" value="REVERSE TRANSCRIPTASE ZINC-BINDING DOMAIN-CONTAINING PROTEIN-RELATED-RELATED"/>
    <property type="match status" value="1"/>
</dbReference>
<dbReference type="SUPFAM" id="SSF56219">
    <property type="entry name" value="DNase I-like"/>
    <property type="match status" value="1"/>
</dbReference>
<dbReference type="InterPro" id="IPR000477">
    <property type="entry name" value="RT_dom"/>
</dbReference>
<evidence type="ECO:0000313" key="3">
    <source>
        <dbReference type="Proteomes" id="UP001210211"/>
    </source>
</evidence>
<gene>
    <name evidence="2" type="ORF">LUZ61_015475</name>
</gene>